<accession>X1CRK8</accession>
<gene>
    <name evidence="1" type="ORF">S01H4_34363</name>
</gene>
<comment type="caution">
    <text evidence="1">The sequence shown here is derived from an EMBL/GenBank/DDBJ whole genome shotgun (WGS) entry which is preliminary data.</text>
</comment>
<name>X1CRK8_9ZZZZ</name>
<reference evidence="1" key="1">
    <citation type="journal article" date="2014" name="Front. Microbiol.">
        <title>High frequency of phylogenetically diverse reductive dehalogenase-homologous genes in deep subseafloor sedimentary metagenomes.</title>
        <authorList>
            <person name="Kawai M."/>
            <person name="Futagami T."/>
            <person name="Toyoda A."/>
            <person name="Takaki Y."/>
            <person name="Nishi S."/>
            <person name="Hori S."/>
            <person name="Arai W."/>
            <person name="Tsubouchi T."/>
            <person name="Morono Y."/>
            <person name="Uchiyama I."/>
            <person name="Ito T."/>
            <person name="Fujiyama A."/>
            <person name="Inagaki F."/>
            <person name="Takami H."/>
        </authorList>
    </citation>
    <scope>NUCLEOTIDE SEQUENCE</scope>
    <source>
        <strain evidence="1">Expedition CK06-06</strain>
    </source>
</reference>
<sequence>YNELDYLGFISEETSLSISYKQYDSGGTLRGIIALDEITLTGDRGICPISALLFTNYLYQIETVILSLRKYDGADLITDGAFANWAGDDPVNWDLTAAEPAQGEVTEVAGACKIIATPAGMGIKQDGIGIIENDLYKIALDCDAINGDEFNISPGGSETGFRATVYTTGSKVFLRRGGAVDSFIINGISTTVTDFTIDDVEMITGEDMSKDITFVRDPVCWNNPVRIEWLNKYGAFDAYTFLDNYDETRDGKRSTYKNTSDVEQILDVENYQVIKAYSDYETKTNLDWIKTILDSKK</sequence>
<organism evidence="1">
    <name type="scientific">marine sediment metagenome</name>
    <dbReference type="NCBI Taxonomy" id="412755"/>
    <lineage>
        <taxon>unclassified sequences</taxon>
        <taxon>metagenomes</taxon>
        <taxon>ecological metagenomes</taxon>
    </lineage>
</organism>
<proteinExistence type="predicted"/>
<dbReference type="EMBL" id="BART01018176">
    <property type="protein sequence ID" value="GAG86901.1"/>
    <property type="molecule type" value="Genomic_DNA"/>
</dbReference>
<dbReference type="AlphaFoldDB" id="X1CRK8"/>
<feature type="non-terminal residue" evidence="1">
    <location>
        <position position="297"/>
    </location>
</feature>
<evidence type="ECO:0000313" key="1">
    <source>
        <dbReference type="EMBL" id="GAG86901.1"/>
    </source>
</evidence>
<protein>
    <submittedName>
        <fullName evidence="1">Uncharacterized protein</fullName>
    </submittedName>
</protein>
<feature type="non-terminal residue" evidence="1">
    <location>
        <position position="1"/>
    </location>
</feature>